<dbReference type="AlphaFoldDB" id="A0A016UG77"/>
<sequence>MAWLATGAIEPSTVCVCSESLTTAPHVGCNNRRNSGNERVSAEETAALLLKYNEVIYGWTRRVSDITCRAVDEAMTIVLPAILALVVGVQSQCGYPRCGGGGGGGYQLPYSQHLAQPQPLPQPLPPVLQPQSVDYYYKPANTYAQPPTEVLPSVDKDITTATISAKSGDYEDIDKKLVELKTSAPEEPAPVIENPTVAPASTYIRETPVYQPYQPYVPRQLPQMPYRPQPLPQAGCGPMVPQYYRPAPYMPRGYVLPYTPTPTYAPPPPPPPPPPPHSYPGYVPPPRYQTPVNDCCGRCSSVCGHGARRIFAKSAKTLRVNGLESKSPTSKDELKDRRCTSSELKEIMNKISFRTPSLAKRLIQRVAEEKLGGFFSVFCSKDDFTYVSRGKTYCQTENNDVVCYAFQHH</sequence>
<feature type="domain" description="Ground-like" evidence="1">
    <location>
        <begin position="336"/>
        <end position="406"/>
    </location>
</feature>
<dbReference type="OrthoDB" id="5819427at2759"/>
<keyword evidence="3" id="KW-1185">Reference proteome</keyword>
<evidence type="ECO:0000259" key="1">
    <source>
        <dbReference type="Pfam" id="PF04155"/>
    </source>
</evidence>
<gene>
    <name evidence="2" type="primary">Acey_s0041.g371</name>
    <name evidence="2" type="synonym">Acey-grl-1</name>
    <name evidence="2" type="ORF">Y032_0041g371</name>
</gene>
<comment type="caution">
    <text evidence="2">The sequence shown here is derived from an EMBL/GenBank/DDBJ whole genome shotgun (WGS) entry which is preliminary data.</text>
</comment>
<name>A0A016UG77_9BILA</name>
<protein>
    <recommendedName>
        <fullName evidence="1">Ground-like domain-containing protein</fullName>
    </recommendedName>
</protein>
<reference evidence="3" key="1">
    <citation type="journal article" date="2015" name="Nat. Genet.">
        <title>The genome and transcriptome of the zoonotic hookworm Ancylostoma ceylanicum identify infection-specific gene families.</title>
        <authorList>
            <person name="Schwarz E.M."/>
            <person name="Hu Y."/>
            <person name="Antoshechkin I."/>
            <person name="Miller M.M."/>
            <person name="Sternberg P.W."/>
            <person name="Aroian R.V."/>
        </authorList>
    </citation>
    <scope>NUCLEOTIDE SEQUENCE</scope>
    <source>
        <strain evidence="3">HY135</strain>
    </source>
</reference>
<dbReference type="InterPro" id="IPR007284">
    <property type="entry name" value="Ground-like_dom"/>
</dbReference>
<organism evidence="2 3">
    <name type="scientific">Ancylostoma ceylanicum</name>
    <dbReference type="NCBI Taxonomy" id="53326"/>
    <lineage>
        <taxon>Eukaryota</taxon>
        <taxon>Metazoa</taxon>
        <taxon>Ecdysozoa</taxon>
        <taxon>Nematoda</taxon>
        <taxon>Chromadorea</taxon>
        <taxon>Rhabditida</taxon>
        <taxon>Rhabditina</taxon>
        <taxon>Rhabditomorpha</taxon>
        <taxon>Strongyloidea</taxon>
        <taxon>Ancylostomatidae</taxon>
        <taxon>Ancylostomatinae</taxon>
        <taxon>Ancylostoma</taxon>
    </lineage>
</organism>
<dbReference type="EMBL" id="JARK01001377">
    <property type="protein sequence ID" value="EYC14160.1"/>
    <property type="molecule type" value="Genomic_DNA"/>
</dbReference>
<evidence type="ECO:0000313" key="3">
    <source>
        <dbReference type="Proteomes" id="UP000024635"/>
    </source>
</evidence>
<dbReference type="Pfam" id="PF04155">
    <property type="entry name" value="Ground-like"/>
    <property type="match status" value="1"/>
</dbReference>
<accession>A0A016UG77</accession>
<evidence type="ECO:0000313" key="2">
    <source>
        <dbReference type="EMBL" id="EYC14160.1"/>
    </source>
</evidence>
<proteinExistence type="predicted"/>
<dbReference type="Proteomes" id="UP000024635">
    <property type="component" value="Unassembled WGS sequence"/>
</dbReference>